<gene>
    <name evidence="1" type="ORF">HNQ61_003795</name>
</gene>
<organism evidence="1 2">
    <name type="scientific">Longimicrobium terrae</name>
    <dbReference type="NCBI Taxonomy" id="1639882"/>
    <lineage>
        <taxon>Bacteria</taxon>
        <taxon>Pseudomonadati</taxon>
        <taxon>Gemmatimonadota</taxon>
        <taxon>Longimicrobiia</taxon>
        <taxon>Longimicrobiales</taxon>
        <taxon>Longimicrobiaceae</taxon>
        <taxon>Longimicrobium</taxon>
    </lineage>
</organism>
<comment type="caution">
    <text evidence="1">The sequence shown here is derived from an EMBL/GenBank/DDBJ whole genome shotgun (WGS) entry which is preliminary data.</text>
</comment>
<dbReference type="SMART" id="SM00028">
    <property type="entry name" value="TPR"/>
    <property type="match status" value="3"/>
</dbReference>
<evidence type="ECO:0000313" key="2">
    <source>
        <dbReference type="Proteomes" id="UP000582837"/>
    </source>
</evidence>
<dbReference type="RefSeq" id="WP_170034722.1">
    <property type="nucleotide sequence ID" value="NZ_JABDTL010000001.1"/>
</dbReference>
<dbReference type="Proteomes" id="UP000582837">
    <property type="component" value="Unassembled WGS sequence"/>
</dbReference>
<accession>A0A841H2D5</accession>
<reference evidence="1 2" key="1">
    <citation type="submission" date="2020-08" db="EMBL/GenBank/DDBJ databases">
        <title>Genomic Encyclopedia of Type Strains, Phase IV (KMG-IV): sequencing the most valuable type-strain genomes for metagenomic binning, comparative biology and taxonomic classification.</title>
        <authorList>
            <person name="Goeker M."/>
        </authorList>
    </citation>
    <scope>NUCLEOTIDE SEQUENCE [LARGE SCALE GENOMIC DNA]</scope>
    <source>
        <strain evidence="1 2">DSM 29007</strain>
    </source>
</reference>
<dbReference type="EMBL" id="JACHIA010000012">
    <property type="protein sequence ID" value="MBB6072134.1"/>
    <property type="molecule type" value="Genomic_DNA"/>
</dbReference>
<dbReference type="InterPro" id="IPR011990">
    <property type="entry name" value="TPR-like_helical_dom_sf"/>
</dbReference>
<dbReference type="AlphaFoldDB" id="A0A841H2D5"/>
<evidence type="ECO:0000313" key="1">
    <source>
        <dbReference type="EMBL" id="MBB6072134.1"/>
    </source>
</evidence>
<dbReference type="SUPFAM" id="SSF48452">
    <property type="entry name" value="TPR-like"/>
    <property type="match status" value="1"/>
</dbReference>
<dbReference type="InterPro" id="IPR019734">
    <property type="entry name" value="TPR_rpt"/>
</dbReference>
<dbReference type="Pfam" id="PF13424">
    <property type="entry name" value="TPR_12"/>
    <property type="match status" value="1"/>
</dbReference>
<sequence length="428" mass="46617">MRPRRLTPPVRRTTRRWRTPPALLHGSEAFEGAEILEEAPAPLGVLLFHLIRDVYLWGQTPPDERDGLFAGGADEAHAELMRTVAPEPALESALLPLLRLTGAPGDTRPEVIALACRNASQWADARGWTATAIAFAQGVAVVLPGDAGASYAVGRLARRRAEHARAETWFRRAVSLARQSGDWTAYTQAFSGLGNLYLIRGNLPAARRFHLRSLRAARRHSLRDMHASALHDLFVIAAQSQQPEDAERMARAAFALYGAGHRRLPYLAGDVACFWMDNGRFEQAQAVFHALAGHMDAPDDREVALSNLARAAAGSGDRRAFEQAWTQAWRSMDGREASEHEGSIALELARGAAMLGDSERAEAAASRALRVATDRGESRTRLAAEAVLDQARRQRAVRTAEAAAPRAPEPPEEFALDLARALAPAGPR</sequence>
<proteinExistence type="predicted"/>
<keyword evidence="2" id="KW-1185">Reference proteome</keyword>
<dbReference type="Gene3D" id="1.25.40.10">
    <property type="entry name" value="Tetratricopeptide repeat domain"/>
    <property type="match status" value="2"/>
</dbReference>
<protein>
    <submittedName>
        <fullName evidence="1">Tetratricopeptide (TPR) repeat protein</fullName>
    </submittedName>
</protein>
<name>A0A841H2D5_9BACT</name>